<dbReference type="GO" id="GO:0005509">
    <property type="term" value="F:calcium ion binding"/>
    <property type="evidence" value="ECO:0007669"/>
    <property type="project" value="TreeGrafter"/>
</dbReference>
<feature type="domain" description="MIR" evidence="14">
    <location>
        <begin position="137"/>
        <end position="191"/>
    </location>
</feature>
<dbReference type="PANTHER" id="PTHR13715:SF102">
    <property type="entry name" value="INOSITOL 1,4,5-TRISPHOSPHATE RECEPTOR"/>
    <property type="match status" value="1"/>
</dbReference>
<feature type="transmembrane region" description="Helical" evidence="13">
    <location>
        <begin position="2660"/>
        <end position="2682"/>
    </location>
</feature>
<evidence type="ECO:0000256" key="11">
    <source>
        <dbReference type="ARBA" id="ARBA00023286"/>
    </source>
</evidence>
<keyword evidence="13" id="KW-0107">Calcium channel</keyword>
<dbReference type="InterPro" id="IPR016093">
    <property type="entry name" value="MIR_motif"/>
</dbReference>
<reference evidence="15" key="1">
    <citation type="submission" date="2014-07" db="EMBL/GenBank/DDBJ databases">
        <authorList>
            <person name="Martin A.A"/>
            <person name="De Silva N."/>
        </authorList>
    </citation>
    <scope>NUCLEOTIDE SEQUENCE</scope>
</reference>
<keyword evidence="5" id="KW-0677">Repeat</keyword>
<keyword evidence="6 13" id="KW-0256">Endoplasmic reticulum</keyword>
<dbReference type="Pfam" id="PF01365">
    <property type="entry name" value="RYDR_ITPR"/>
    <property type="match status" value="2"/>
</dbReference>
<evidence type="ECO:0000256" key="4">
    <source>
        <dbReference type="ARBA" id="ARBA00022692"/>
    </source>
</evidence>
<evidence type="ECO:0000256" key="9">
    <source>
        <dbReference type="ARBA" id="ARBA00023136"/>
    </source>
</evidence>
<feature type="transmembrane region" description="Helical" evidence="13">
    <location>
        <begin position="2560"/>
        <end position="2576"/>
    </location>
</feature>
<dbReference type="FunFam" id="1.25.10.30:FF:000003">
    <property type="entry name" value="Protein CBR-ITR-1, isoform a"/>
    <property type="match status" value="1"/>
</dbReference>
<organism evidence="15 16">
    <name type="scientific">Strongyloides venezuelensis</name>
    <name type="common">Threadworm</name>
    <dbReference type="NCBI Taxonomy" id="75913"/>
    <lineage>
        <taxon>Eukaryota</taxon>
        <taxon>Metazoa</taxon>
        <taxon>Ecdysozoa</taxon>
        <taxon>Nematoda</taxon>
        <taxon>Chromadorea</taxon>
        <taxon>Rhabditida</taxon>
        <taxon>Tylenchina</taxon>
        <taxon>Panagrolaimomorpha</taxon>
        <taxon>Strongyloidoidea</taxon>
        <taxon>Strongyloididae</taxon>
        <taxon>Strongyloides</taxon>
    </lineage>
</organism>
<dbReference type="InterPro" id="IPR005821">
    <property type="entry name" value="Ion_trans_dom"/>
</dbReference>
<dbReference type="GO" id="GO:0005220">
    <property type="term" value="F:inositol 1,4,5-trisphosphate-gated calcium channel activity"/>
    <property type="evidence" value="ECO:0007669"/>
    <property type="project" value="UniProtKB-UniRule"/>
</dbReference>
<dbReference type="Gene3D" id="1.25.10.30">
    <property type="entry name" value="IP3 receptor type 1 binding core, RIH domain"/>
    <property type="match status" value="1"/>
</dbReference>
<dbReference type="Gene3D" id="1.10.287.70">
    <property type="match status" value="1"/>
</dbReference>
<evidence type="ECO:0000256" key="12">
    <source>
        <dbReference type="ARBA" id="ARBA00023303"/>
    </source>
</evidence>
<dbReference type="GO" id="GO:0005789">
    <property type="term" value="C:endoplasmic reticulum membrane"/>
    <property type="evidence" value="ECO:0007669"/>
    <property type="project" value="UniProtKB-SubCell"/>
</dbReference>
<dbReference type="InterPro" id="IPR000493">
    <property type="entry name" value="InsP3_rcpt"/>
</dbReference>
<dbReference type="Proteomes" id="UP000035680">
    <property type="component" value="Unassembled WGS sequence"/>
</dbReference>
<accession>A0A0K0EWY3</accession>
<dbReference type="Pfam" id="PF02815">
    <property type="entry name" value="MIR"/>
    <property type="match status" value="1"/>
</dbReference>
<dbReference type="InterPro" id="IPR000699">
    <property type="entry name" value="RIH_dom"/>
</dbReference>
<feature type="transmembrane region" description="Helical" evidence="13">
    <location>
        <begin position="2596"/>
        <end position="2618"/>
    </location>
</feature>
<name>A0A0K0EWY3_STRVS</name>
<dbReference type="STRING" id="75913.A0A0K0EWY3"/>
<dbReference type="SUPFAM" id="SSF82109">
    <property type="entry name" value="MIR domain"/>
    <property type="match status" value="2"/>
</dbReference>
<proteinExistence type="inferred from homology"/>
<dbReference type="GO" id="GO:0070679">
    <property type="term" value="F:inositol 1,4,5 trisphosphate binding"/>
    <property type="evidence" value="ECO:0007669"/>
    <property type="project" value="UniProtKB-UniRule"/>
</dbReference>
<keyword evidence="11 13" id="KW-1071">Ligand-gated ion channel</keyword>
<evidence type="ECO:0000256" key="5">
    <source>
        <dbReference type="ARBA" id="ARBA00022737"/>
    </source>
</evidence>
<keyword evidence="10 13" id="KW-0675">Receptor</keyword>
<dbReference type="InterPro" id="IPR013662">
    <property type="entry name" value="RIH_assoc-dom"/>
</dbReference>
<evidence type="ECO:0000256" key="6">
    <source>
        <dbReference type="ARBA" id="ARBA00022824"/>
    </source>
</evidence>
<dbReference type="WBParaSite" id="SVE_0103700.1">
    <property type="protein sequence ID" value="SVE_0103700.1"/>
    <property type="gene ID" value="SVE_0103700"/>
</dbReference>
<dbReference type="PROSITE" id="PS50919">
    <property type="entry name" value="MIR"/>
    <property type="match status" value="1"/>
</dbReference>
<comment type="subcellular location">
    <subcellularLocation>
        <location evidence="1 13">Endoplasmic reticulum membrane</location>
        <topology evidence="1 13">Multi-pass membrane protein</topology>
    </subcellularLocation>
</comment>
<protein>
    <recommendedName>
        <fullName evidence="13">Inositol 1,4,5-trisphosphate receptor</fullName>
    </recommendedName>
</protein>
<evidence type="ECO:0000313" key="15">
    <source>
        <dbReference type="Proteomes" id="UP000035680"/>
    </source>
</evidence>
<keyword evidence="8 13" id="KW-0406">Ion transport</keyword>
<dbReference type="GO" id="GO:0030667">
    <property type="term" value="C:secretory granule membrane"/>
    <property type="evidence" value="ECO:0007669"/>
    <property type="project" value="TreeGrafter"/>
</dbReference>
<dbReference type="InterPro" id="IPR035910">
    <property type="entry name" value="RyR/IP3R_RIH_dom_sf"/>
</dbReference>
<dbReference type="GO" id="GO:0005886">
    <property type="term" value="C:plasma membrane"/>
    <property type="evidence" value="ECO:0007669"/>
    <property type="project" value="TreeGrafter"/>
</dbReference>
<dbReference type="SUPFAM" id="SSF100909">
    <property type="entry name" value="IP3 receptor type 1 binding core, domain 2"/>
    <property type="match status" value="2"/>
</dbReference>
<dbReference type="SMART" id="SM00472">
    <property type="entry name" value="MIR"/>
    <property type="match status" value="3"/>
</dbReference>
<comment type="function">
    <text evidence="13">Receptor for inositol 1,4,5-trisphosphate, a second messenger that mediates the release of intracellular calcium.</text>
</comment>
<feature type="transmembrane region" description="Helical" evidence="13">
    <location>
        <begin position="2827"/>
        <end position="2850"/>
    </location>
</feature>
<feature type="transmembrane region" description="Helical" evidence="13">
    <location>
        <begin position="2702"/>
        <end position="2727"/>
    </location>
</feature>
<dbReference type="InterPro" id="IPR014821">
    <property type="entry name" value="Ins145_P3_rcpt"/>
</dbReference>
<evidence type="ECO:0000256" key="7">
    <source>
        <dbReference type="ARBA" id="ARBA00022989"/>
    </source>
</evidence>
<keyword evidence="15" id="KW-1185">Reference proteome</keyword>
<evidence type="ECO:0000256" key="1">
    <source>
        <dbReference type="ARBA" id="ARBA00004477"/>
    </source>
</evidence>
<keyword evidence="13" id="KW-0109">Calcium transport</keyword>
<dbReference type="Gene3D" id="2.80.10.50">
    <property type="match status" value="2"/>
</dbReference>
<dbReference type="GO" id="GO:0016529">
    <property type="term" value="C:sarcoplasmic reticulum"/>
    <property type="evidence" value="ECO:0007669"/>
    <property type="project" value="TreeGrafter"/>
</dbReference>
<dbReference type="PANTHER" id="PTHR13715">
    <property type="entry name" value="RYANODINE RECEPTOR AND IP3 RECEPTOR"/>
    <property type="match status" value="1"/>
</dbReference>
<dbReference type="InterPro" id="IPR036300">
    <property type="entry name" value="MIR_dom_sf"/>
</dbReference>
<feature type="transmembrane region" description="Helical" evidence="13">
    <location>
        <begin position="2526"/>
        <end position="2548"/>
    </location>
</feature>
<evidence type="ECO:0000256" key="13">
    <source>
        <dbReference type="RuleBase" id="RU368044"/>
    </source>
</evidence>
<evidence type="ECO:0000256" key="3">
    <source>
        <dbReference type="ARBA" id="ARBA00022448"/>
    </source>
</evidence>
<evidence type="ECO:0000256" key="10">
    <source>
        <dbReference type="ARBA" id="ARBA00023170"/>
    </source>
</evidence>
<keyword evidence="7 13" id="KW-1133">Transmembrane helix</keyword>
<evidence type="ECO:0000256" key="2">
    <source>
        <dbReference type="ARBA" id="ARBA00009453"/>
    </source>
</evidence>
<keyword evidence="13" id="KW-0106">Calcium</keyword>
<keyword evidence="4 13" id="KW-0812">Transmembrane</keyword>
<keyword evidence="3 13" id="KW-0813">Transport</keyword>
<dbReference type="Pfam" id="PF08709">
    <property type="entry name" value="Ins145_P3_rec"/>
    <property type="match status" value="1"/>
</dbReference>
<evidence type="ECO:0000259" key="14">
    <source>
        <dbReference type="PROSITE" id="PS50919"/>
    </source>
</evidence>
<evidence type="ECO:0000256" key="8">
    <source>
        <dbReference type="ARBA" id="ARBA00023065"/>
    </source>
</evidence>
<dbReference type="PRINTS" id="PR00779">
    <property type="entry name" value="INSP3RECEPTR"/>
</dbReference>
<comment type="domain">
    <text evidence="13">The receptor contains a calcium channel in its C-terminal extremity. Its large N-terminal cytoplasmic region has the ligand-binding site in the N-terminus and modulatory sites in the middle portion immediately upstream of the channel region.</text>
</comment>
<dbReference type="InterPro" id="IPR015925">
    <property type="entry name" value="Ryanodine_IP3_receptor"/>
</dbReference>
<dbReference type="GO" id="GO:0051209">
    <property type="term" value="P:release of sequestered calcium ion into cytosol"/>
    <property type="evidence" value="ECO:0007669"/>
    <property type="project" value="UniProtKB-UniRule"/>
</dbReference>
<sequence>MEENLLQSREKFTSSNNVSLDAFHNTNLHIGDVISLYAIDNSERKIYEGFLSTLGLVDDRCLVELKNGSLQSPPKNYRDCLFRICPVYRYAAQKQYWSEQKKCLAGDGSEKEMLSKLRNAAEKEKEQNELEYRKMLGTQIQYGTSIQLLHVKSNKYLTMQKNSPAKVERNAMRVYLDKVGNEGSWFVVEPVYKHVAIGYGVMSSERIYLVPYTNGNQNSLGHIKHQLHLSRQRLKDHENACEVNILNENTEWQVNLFLQYDENLTDFVKSGDVVRLFHADQQTFLTLDRISNIKNKLKKEISDKFDNSTSKEDKEKCLVNRDVVFLRLTNRSSAADATSSKALWEVQIYNRDFAYRGGTATWRKFIRFKHLATDLYLTVLPYDMTKHEIDMERKISQNSSYGNHLGDVMEIARFPKDFKGNSYILMPSYSNDPSKDESLLFLLDPCKITSGKDQKVPIDSFVRIQHYKTGAWIHTTDPAIKSNLFYMDKAEKGWVKVICEENKIDKEAFALSKVSPHEVRDLDFANDASKALMQFIALMLSGQSIQKDMTNTTCQLLVECIYFVTGVTDHMIDPLNIVDFSPSRDRQKLLREQGVLAQVFALLKAPFQKRKGKDKKEIDPLFESGEALNEQRNLVFKKMFRYCYALLKYAQTGYRKNQEFLAGKFDQIQEQIGFDLLAEDTMTAVLHNNPKLLEKYVKTPHVERFVELVRKNKSGKFLDYLADLCVCRGEANKKIQELICNSVLSEANRDIFMVTEKQPIDCPTQDDIKNFRKYKIYLCTEGTYCKSLVNCSLDANSNKEDAGMLDYYRHQLGLLAQMCQDQQYLAIDPPPERHLLNVSKELPIELIIQCMADGRLPDDIRASFTRLMLHLHVVRGSPVSAVRHARLWRDIPVDVTVEKYSSSAVEGYVDGSRSKHADVESFKDVLKIVDRYLENMINKARPNEPVLNESGAYCDVNRFTFEIVNLSRALAQFGFYSFTELLKLAKNLLAIADGNPNNDDGNSSMVKKGMKMLTDMTTNIVPPDYSLQSQMQNRLNYNIDGSETLNEDALKAKQSRELVLQTKLIIVDILQFIMDVKRDYRITVALSWFKKQYPCNEDGELQKNICEIEDKPEELCSVVFESVDTELDFDGEKGQQLLRILMQMTMNDFPTLTSMALKVLFRHFTQYHELIEDLKQVQLLVSNNDVDNYHQIDRDVFILKNLTEKSELWVHWGINNNNGNDSQSQEKEQKVVGLKRQDTLEIVYHNDDHSSHPSIDEDWELELDESIRNDVKSIPKHLIDFVDEEYKDSRKSCIILLVTLLKSQDKKETATALHDLMDKAPLLGYPLVQDILERYESLCHKENKADSMNQQLLRNMRVYEVVLEFLRIPFDKKNDHKMPHLIKLSHLFLRSFCRNNKENQNRLHKFISIENGRNEGQLFIETLEEVETLTCIFQNNFELSDNVNEALVSHVVRLIEHKGKDSIFLKYLQSIVIDHDNEIESAQSKVVEEIQKATDDVKQVYVDAASFEQLKEMMKTHYNDSHELASSHSLTYHIELVRLMAYCTKGKNGNTELKCASILPMDQIVRVITYEYCNYQVKSVYIQFLMHCYIDTDIELKDARNVEYIDQILKNICEDMKAYNKNFTTTSSFLAPQSNTALTVPYGSDKIDNSLLDNLETYIGKYVTKLLIKFFTSNYNNSAIIDIKQHKTTFIQIVNELNVASNRRLRKSGIKNWYSIDNCLKLMKKVASDNNITLIASMAINDMKPTPINGITRFQNAVKATKLFIDKNNHSSSSRSNYPMARLPTVMIPTSETYTSNVVIKYQEVINVFKIYLLPLQSAESSVLVDVLHLPEKLFPVDSPLRGQCENGKAVTKLIQHCKLLLENKQENLCIRVIQTLCKMANCTNQEFYGEAKKLRFTLLRRYFGHHVIEPPHEPMKLQNMRRSHKNADQANDSKTSENYIFNCDLKPLKSVSLHEIQCKLNNAGAVELVIDLVIADISQEIFVKACQLAKELLYEGNEEVQKSFYTKLKDKQVSGKFFSTFVNKFQSAQNRLKADMMSGSSVRQRTAASTTISRRSSAMVTPLPYGNDIVHDNLSQNGFLGSVKKSTSSLFLGITNGHVNNDKNNQEYTTPLRSQNSHRHSIGSEIEGSHMGYNNFELSSFNEEDKYKDILPQEVAIMEPILRFLQLLCENHNSLLQDYLRTQGDRPDHNLVAETLTFLDIICGSTKGSLGVFAEIGEHNFSLIKQTLITLTEFCQGPCHQNQDTLAFHESNGLDIIISLVLNDIRPLADEHTEKALEIKCNASKLLLAVMESRHDSENAERVLRNMAHTTVGISQLINAISQTYNMDETHEYNNRKILHCLGDCNMDCSRKYNMDDGNVLNSCDVKKQVSKIFSNEKMKSLNNMGCLSNDTTLVSPKDVGHNIYILAHQLSRHSNELATQLDPDYHHDLNIKNALQYFKEHTAQIEIVREDRNLERVVFPIYDICLYLTPETQNYVYMNTERDNQGSKVTGFFEKWEHLYAEMRWQRKLENRKILSHITQLLPLWGRLSLFFATIINFVIGLYYPIGSNHEEILSHKNSLIYVVIVASIIYIYFTFTKRFNNVKFRHSMLCHSAVMVILINVGLIIKCIVGIEYLLSLFGALQLVNKIIHIAAHVGNKGLVDKTWYERSKESKLWYHMLYCLVCLLGMLIHPFIYSLLLFDIVATDETLRNVIRSVTRNWHSIILTGMLALILVYQFSIVGYSFFQKDFKLEIDALEDSSKDSNTKTFGNDADNFLLTNLGKSSDKSDHLSCHKEEEDSKNEVPACNTLRMCILTTLNWGLRNGGGIGDVLRSVSPDEESFHLRIIYDLSFFVVLIIIVLNLIFGVIIDTFGDLRSEKNDREDVLKNTCFICGLERGKFDNHSVSFEAHRNNEHNLWHYLFFIVLLQEKDPTEFTGPESYVARCVKSKSIDWFPRMQAISLIEDGSDNDQPEYKDLEKQLKQQEILIKEIYSKLQILQRSYLDND</sequence>
<dbReference type="GO" id="GO:0035091">
    <property type="term" value="F:phosphatidylinositol binding"/>
    <property type="evidence" value="ECO:0007669"/>
    <property type="project" value="TreeGrafter"/>
</dbReference>
<comment type="similarity">
    <text evidence="2 13">Belongs to the InsP3 receptor family.</text>
</comment>
<keyword evidence="12 13" id="KW-0407">Ion channel</keyword>
<reference evidence="16" key="2">
    <citation type="submission" date="2015-08" db="UniProtKB">
        <authorList>
            <consortium name="WormBaseParasite"/>
        </authorList>
    </citation>
    <scope>IDENTIFICATION</scope>
</reference>
<keyword evidence="9 13" id="KW-0472">Membrane</keyword>
<dbReference type="Pfam" id="PF00520">
    <property type="entry name" value="Ion_trans"/>
    <property type="match status" value="1"/>
</dbReference>
<evidence type="ECO:0000313" key="16">
    <source>
        <dbReference type="WBParaSite" id="SVE_0103700.1"/>
    </source>
</evidence>
<dbReference type="Pfam" id="PF08454">
    <property type="entry name" value="RIH_assoc"/>
    <property type="match status" value="1"/>
</dbReference>